<evidence type="ECO:0000313" key="9">
    <source>
        <dbReference type="EMBL" id="JAA87815.1"/>
    </source>
</evidence>
<accession>S4PK01</accession>
<evidence type="ECO:0000256" key="4">
    <source>
        <dbReference type="ARBA" id="ARBA00022771"/>
    </source>
</evidence>
<dbReference type="EMBL" id="GAIX01004745">
    <property type="protein sequence ID" value="JAA87815.1"/>
    <property type="molecule type" value="Transcribed_RNA"/>
</dbReference>
<evidence type="ECO:0000256" key="6">
    <source>
        <dbReference type="ARBA" id="ARBA00023242"/>
    </source>
</evidence>
<evidence type="ECO:0000259" key="8">
    <source>
        <dbReference type="PROSITE" id="PS50157"/>
    </source>
</evidence>
<proteinExistence type="predicted"/>
<dbReference type="PROSITE" id="PS00028">
    <property type="entry name" value="ZINC_FINGER_C2H2_1"/>
    <property type="match status" value="2"/>
</dbReference>
<dbReference type="GO" id="GO:0005634">
    <property type="term" value="C:nucleus"/>
    <property type="evidence" value="ECO:0007669"/>
    <property type="project" value="UniProtKB-SubCell"/>
</dbReference>
<keyword evidence="2" id="KW-0479">Metal-binding</keyword>
<name>S4PK01_9NEOP</name>
<feature type="domain" description="C2H2-type" evidence="8">
    <location>
        <begin position="522"/>
        <end position="547"/>
    </location>
</feature>
<dbReference type="SMART" id="SM00355">
    <property type="entry name" value="ZnF_C2H2"/>
    <property type="match status" value="3"/>
</dbReference>
<reference evidence="9" key="2">
    <citation type="submission" date="2013-05" db="EMBL/GenBank/DDBJ databases">
        <authorList>
            <person name="Carter J.-M."/>
            <person name="Baker S.C."/>
            <person name="Pink R."/>
            <person name="Carter D.R.F."/>
            <person name="Collins A."/>
            <person name="Tomlin J."/>
            <person name="Gibbs M."/>
            <person name="Breuker C.J."/>
        </authorList>
    </citation>
    <scope>NUCLEOTIDE SEQUENCE</scope>
    <source>
        <tissue evidence="9">Ovary</tissue>
    </source>
</reference>
<keyword evidence="6" id="KW-0539">Nucleus</keyword>
<comment type="subcellular location">
    <subcellularLocation>
        <location evidence="1">Nucleus</location>
    </subcellularLocation>
</comment>
<dbReference type="GO" id="GO:0008270">
    <property type="term" value="F:zinc ion binding"/>
    <property type="evidence" value="ECO:0007669"/>
    <property type="project" value="UniProtKB-KW"/>
</dbReference>
<evidence type="ECO:0000256" key="3">
    <source>
        <dbReference type="ARBA" id="ARBA00022737"/>
    </source>
</evidence>
<dbReference type="InterPro" id="IPR013087">
    <property type="entry name" value="Znf_C2H2_type"/>
</dbReference>
<dbReference type="InterPro" id="IPR050888">
    <property type="entry name" value="ZnF_C2H2-type_TF"/>
</dbReference>
<dbReference type="InterPro" id="IPR036236">
    <property type="entry name" value="Znf_C2H2_sf"/>
</dbReference>
<dbReference type="AlphaFoldDB" id="S4PK01"/>
<evidence type="ECO:0000256" key="1">
    <source>
        <dbReference type="ARBA" id="ARBA00004123"/>
    </source>
</evidence>
<dbReference type="PANTHER" id="PTHR24406">
    <property type="entry name" value="TRANSCRIPTIONAL REPRESSOR CTCFL-RELATED"/>
    <property type="match status" value="1"/>
</dbReference>
<dbReference type="Gene3D" id="3.30.160.60">
    <property type="entry name" value="Classic Zinc Finger"/>
    <property type="match status" value="1"/>
</dbReference>
<sequence>MDKTEFEQFEYLPSNNEMDSSQLLVVQEDGTFLCFDRPIQYVTQVDDAKDVLEGVQGCDVYDVAPEQLYIDGENSAELISVSDQFMSPEGHDNAYANNYLLQDDNNAQEEPMEQDEDVQYKEITESEETITDDADVENAEDKNSGDCTEITLNDEQYQLLEQKGWILLESSDNTFLLDSSGLHDITADEKLILKLKTELQEEFPNEVSSTIKETVAQEHKTIKVENTQPDVMDLPNIHYIIEDDGNEEENEPETDINFTNNKQGSLKAIFEETIEEPDVTPIEAEHDYIKLSSVKDSFVKKQNDTIRIKTKFSFKDVPPEIVLGKFNGKKLVARVVKTERPVKKLGMNIKDPGPSYVQSDFTGLDDDQFEKLILKAVRHRIECGVTDVTAAEIVVVQLSRVAAFRPALMERGLIITKIIIHEHESGELYSESDPSLVTGRAMRDSLNNCRFKFMPEMLWKLASTIESQNVEEYSKSGKYDFLHIHIRETKGLDGIIRISITLNKRNIPLHLFKDFESQYDLFACTSCDGIFDTEGELQRHQENECTHLEAMNAYTMIETSRGKQYACDVCNIVYTKLANCREHIKTHFKAGNAASSAKTSKIQIISTIEKKKPLGLYRCKMCNRAYLDAATLSRHLVSRHIKQTKT</sequence>
<keyword evidence="3" id="KW-0677">Repeat</keyword>
<dbReference type="PROSITE" id="PS50157">
    <property type="entry name" value="ZINC_FINGER_C2H2_2"/>
    <property type="match status" value="2"/>
</dbReference>
<protein>
    <submittedName>
        <fullName evidence="9">PR domain zinc finger protein 5</fullName>
    </submittedName>
</protein>
<evidence type="ECO:0000256" key="7">
    <source>
        <dbReference type="PROSITE-ProRule" id="PRU00042"/>
    </source>
</evidence>
<keyword evidence="4 7" id="KW-0863">Zinc-finger</keyword>
<feature type="domain" description="C2H2-type" evidence="8">
    <location>
        <begin position="617"/>
        <end position="645"/>
    </location>
</feature>
<dbReference type="SUPFAM" id="SSF57667">
    <property type="entry name" value="beta-beta-alpha zinc fingers"/>
    <property type="match status" value="1"/>
</dbReference>
<organism evidence="9">
    <name type="scientific">Pararge aegeria</name>
    <name type="common">speckled wood butterfly</name>
    <dbReference type="NCBI Taxonomy" id="116150"/>
    <lineage>
        <taxon>Eukaryota</taxon>
        <taxon>Metazoa</taxon>
        <taxon>Ecdysozoa</taxon>
        <taxon>Arthropoda</taxon>
        <taxon>Hexapoda</taxon>
        <taxon>Insecta</taxon>
        <taxon>Pterygota</taxon>
        <taxon>Neoptera</taxon>
        <taxon>Endopterygota</taxon>
        <taxon>Lepidoptera</taxon>
        <taxon>Glossata</taxon>
        <taxon>Ditrysia</taxon>
        <taxon>Papilionoidea</taxon>
        <taxon>Nymphalidae</taxon>
        <taxon>Satyrinae</taxon>
        <taxon>Satyrini</taxon>
        <taxon>Parargina</taxon>
        <taxon>Pararge</taxon>
    </lineage>
</organism>
<evidence type="ECO:0000256" key="2">
    <source>
        <dbReference type="ARBA" id="ARBA00022723"/>
    </source>
</evidence>
<evidence type="ECO:0000256" key="5">
    <source>
        <dbReference type="ARBA" id="ARBA00022833"/>
    </source>
</evidence>
<keyword evidence="5" id="KW-0862">Zinc</keyword>
<reference evidence="9" key="1">
    <citation type="journal article" date="2013" name="BMC Genomics">
        <title>Unscrambling butterfly oogenesis.</title>
        <authorList>
            <person name="Carter J.M."/>
            <person name="Baker S.C."/>
            <person name="Pink R."/>
            <person name="Carter D.R."/>
            <person name="Collins A."/>
            <person name="Tomlin J."/>
            <person name="Gibbs M."/>
            <person name="Breuker C.J."/>
        </authorList>
    </citation>
    <scope>NUCLEOTIDE SEQUENCE</scope>
    <source>
        <tissue evidence="9">Ovary</tissue>
    </source>
</reference>